<dbReference type="InterPro" id="IPR016181">
    <property type="entry name" value="Acyl_CoA_acyltransferase"/>
</dbReference>
<protein>
    <submittedName>
        <fullName evidence="2">GNAT family protein</fullName>
    </submittedName>
</protein>
<name>A0ABY7YR80_9HYPH</name>
<dbReference type="InterPro" id="IPR000182">
    <property type="entry name" value="GNAT_dom"/>
</dbReference>
<dbReference type="Proteomes" id="UP001220530">
    <property type="component" value="Chromosome"/>
</dbReference>
<sequence length="205" mass="23225">MNDIAMPQTASEVGHKAEAPAYRGARFADIDLVHRRLGEIIADMPYYSDEFKAFETARMSKNHLAALIDADPFHVMLLLSGNDVAGFMISGPDLGTLWLYWSCVYPEFRKSSIAIRSVRNFLKHWDNGRFHKVSTYTMAGNAPARAIMERQGFTLTATLEQHIFGEDYLLYEHKLTKTVPGYDHGLSGGPRRSLGRMARRWLAKK</sequence>
<evidence type="ECO:0000313" key="3">
    <source>
        <dbReference type="Proteomes" id="UP001220530"/>
    </source>
</evidence>
<dbReference type="SUPFAM" id="SSF55729">
    <property type="entry name" value="Acyl-CoA N-acyltransferases (Nat)"/>
    <property type="match status" value="1"/>
</dbReference>
<reference evidence="2 3" key="1">
    <citation type="submission" date="2023-02" db="EMBL/GenBank/DDBJ databases">
        <title>Devosia algicola sp. nov., isolated from the phycosphere of marine algae.</title>
        <authorList>
            <person name="Kim J.M."/>
            <person name="Lee J.K."/>
            <person name="Choi B.J."/>
            <person name="Bayburt H."/>
            <person name="Jeon C.O."/>
        </authorList>
    </citation>
    <scope>NUCLEOTIDE SEQUENCE [LARGE SCALE GENOMIC DNA]</scope>
    <source>
        <strain evidence="2 3">G20-9</strain>
    </source>
</reference>
<keyword evidence="3" id="KW-1185">Reference proteome</keyword>
<organism evidence="2 3">
    <name type="scientific">Devosia algicola</name>
    <dbReference type="NCBI Taxonomy" id="3026418"/>
    <lineage>
        <taxon>Bacteria</taxon>
        <taxon>Pseudomonadati</taxon>
        <taxon>Pseudomonadota</taxon>
        <taxon>Alphaproteobacteria</taxon>
        <taxon>Hyphomicrobiales</taxon>
        <taxon>Devosiaceae</taxon>
        <taxon>Devosia</taxon>
    </lineage>
</organism>
<dbReference type="Gene3D" id="3.40.630.30">
    <property type="match status" value="1"/>
</dbReference>
<dbReference type="EMBL" id="CP118246">
    <property type="protein sequence ID" value="WDR03791.1"/>
    <property type="molecule type" value="Genomic_DNA"/>
</dbReference>
<dbReference type="PROSITE" id="PS51186">
    <property type="entry name" value="GNAT"/>
    <property type="match status" value="1"/>
</dbReference>
<dbReference type="RefSeq" id="WP_282220179.1">
    <property type="nucleotide sequence ID" value="NZ_CP118246.1"/>
</dbReference>
<evidence type="ECO:0000259" key="1">
    <source>
        <dbReference type="PROSITE" id="PS51186"/>
    </source>
</evidence>
<proteinExistence type="predicted"/>
<dbReference type="Pfam" id="PF00583">
    <property type="entry name" value="Acetyltransf_1"/>
    <property type="match status" value="1"/>
</dbReference>
<evidence type="ECO:0000313" key="2">
    <source>
        <dbReference type="EMBL" id="WDR03791.1"/>
    </source>
</evidence>
<gene>
    <name evidence="2" type="ORF">PSQ19_07035</name>
</gene>
<feature type="domain" description="N-acetyltransferase" evidence="1">
    <location>
        <begin position="32"/>
        <end position="176"/>
    </location>
</feature>
<accession>A0ABY7YR80</accession>